<evidence type="ECO:0000256" key="3">
    <source>
        <dbReference type="ARBA" id="ARBA00005840"/>
    </source>
</evidence>
<keyword evidence="6" id="KW-0201">Cytochrome c-type biogenesis</keyword>
<feature type="transmembrane region" description="Helical" evidence="10">
    <location>
        <begin position="99"/>
        <end position="117"/>
    </location>
</feature>
<dbReference type="PANTHER" id="PTHR30071:SF1">
    <property type="entry name" value="CYTOCHROME B_B6 PROTEIN-RELATED"/>
    <property type="match status" value="1"/>
</dbReference>
<dbReference type="GO" id="GO:0005886">
    <property type="term" value="C:plasma membrane"/>
    <property type="evidence" value="ECO:0007669"/>
    <property type="project" value="TreeGrafter"/>
</dbReference>
<dbReference type="AlphaFoldDB" id="A0A832LW01"/>
<dbReference type="GO" id="GO:0020037">
    <property type="term" value="F:heme binding"/>
    <property type="evidence" value="ECO:0007669"/>
    <property type="project" value="InterPro"/>
</dbReference>
<evidence type="ECO:0000256" key="8">
    <source>
        <dbReference type="ARBA" id="ARBA00023078"/>
    </source>
</evidence>
<name>A0A832LW01_9BACT</name>
<keyword evidence="9 10" id="KW-0472">Membrane</keyword>
<evidence type="ECO:0000256" key="7">
    <source>
        <dbReference type="ARBA" id="ARBA00022989"/>
    </source>
</evidence>
<feature type="transmembrane region" description="Helical" evidence="10">
    <location>
        <begin position="206"/>
        <end position="229"/>
    </location>
</feature>
<feature type="domain" description="Cytochrome c assembly protein" evidence="11">
    <location>
        <begin position="96"/>
        <end position="296"/>
    </location>
</feature>
<accession>A0A832LW01</accession>
<evidence type="ECO:0000313" key="12">
    <source>
        <dbReference type="EMBL" id="HGV54879.1"/>
    </source>
</evidence>
<organism evidence="12">
    <name type="scientific">Caldimicrobium thiodismutans</name>
    <dbReference type="NCBI Taxonomy" id="1653476"/>
    <lineage>
        <taxon>Bacteria</taxon>
        <taxon>Pseudomonadati</taxon>
        <taxon>Thermodesulfobacteriota</taxon>
        <taxon>Thermodesulfobacteria</taxon>
        <taxon>Thermodesulfobacteriales</taxon>
        <taxon>Thermodesulfobacteriaceae</taxon>
        <taxon>Caldimicrobium</taxon>
    </lineage>
</organism>
<dbReference type="GO" id="GO:0017004">
    <property type="term" value="P:cytochrome complex assembly"/>
    <property type="evidence" value="ECO:0007669"/>
    <property type="project" value="UniProtKB-KW"/>
</dbReference>
<keyword evidence="8" id="KW-0793">Thylakoid</keyword>
<dbReference type="PANTHER" id="PTHR30071">
    <property type="entry name" value="HEME EXPORTER PROTEIN C"/>
    <property type="match status" value="1"/>
</dbReference>
<evidence type="ECO:0000256" key="2">
    <source>
        <dbReference type="ARBA" id="ARBA00004141"/>
    </source>
</evidence>
<proteinExistence type="inferred from homology"/>
<feature type="transmembrane region" description="Helical" evidence="10">
    <location>
        <begin position="270"/>
        <end position="292"/>
    </location>
</feature>
<keyword evidence="7 10" id="KW-1133">Transmembrane helix</keyword>
<dbReference type="GO" id="GO:0015232">
    <property type="term" value="F:heme transmembrane transporter activity"/>
    <property type="evidence" value="ECO:0007669"/>
    <property type="project" value="InterPro"/>
</dbReference>
<sequence length="302" mass="34236">MKYKNLLLGVVIALALYLFTAFQEKTLLPDNAFVFTLVTFVYLTAGIIYLIHWIFNWERGALIGSAIGWGGFVANLYGFFLRWIQTYQTGFGYVPLSNLYESLVFFGLALAGFYLFWELRLDKKIFGSLVFILASLVMAFANFKADSSIKPLIPALKSNWLIAHVITCFLGYASFGVAFVVGFFYLLANKPSVQRYLPSKPVLDNFMYKSILFGFFWLSIGIITGAIWADQAWGNYWSWDPKETWSLITWLIYAGAIHARLIRGWQGNKIAWISLLGFVAVLFTYFGVNFLLSGLHSYGGLS</sequence>
<dbReference type="NCBIfam" id="TIGR03144">
    <property type="entry name" value="cytochr_II_ccsB"/>
    <property type="match status" value="1"/>
</dbReference>
<feature type="transmembrane region" description="Helical" evidence="10">
    <location>
        <begin position="62"/>
        <end position="84"/>
    </location>
</feature>
<gene>
    <name evidence="12" type="primary">ccsB</name>
    <name evidence="12" type="ORF">ENT73_02150</name>
</gene>
<evidence type="ECO:0000256" key="1">
    <source>
        <dbReference type="ARBA" id="ARBA00002442"/>
    </source>
</evidence>
<evidence type="ECO:0000256" key="6">
    <source>
        <dbReference type="ARBA" id="ARBA00022748"/>
    </source>
</evidence>
<feature type="transmembrane region" description="Helical" evidence="10">
    <location>
        <begin position="33"/>
        <end position="55"/>
    </location>
</feature>
<dbReference type="InterPro" id="IPR045062">
    <property type="entry name" value="Cyt_c_biogenesis_CcsA/CcmC"/>
</dbReference>
<feature type="transmembrane region" description="Helical" evidence="10">
    <location>
        <begin position="161"/>
        <end position="186"/>
    </location>
</feature>
<evidence type="ECO:0000256" key="5">
    <source>
        <dbReference type="ARBA" id="ARBA00022692"/>
    </source>
</evidence>
<dbReference type="PRINTS" id="PR01386">
    <property type="entry name" value="CCMCBIOGNSIS"/>
</dbReference>
<protein>
    <recommendedName>
        <fullName evidence="4">Heme exporter protein C</fullName>
    </recommendedName>
</protein>
<feature type="transmembrane region" description="Helical" evidence="10">
    <location>
        <begin position="124"/>
        <end position="141"/>
    </location>
</feature>
<comment type="similarity">
    <text evidence="3">Belongs to the CcmC/CycZ/HelC family.</text>
</comment>
<dbReference type="InterPro" id="IPR003557">
    <property type="entry name" value="Cyt_c_biogenesis_CcmC"/>
</dbReference>
<dbReference type="InterPro" id="IPR017562">
    <property type="entry name" value="Cyt_c_biogenesis_CcsA"/>
</dbReference>
<dbReference type="InterPro" id="IPR002541">
    <property type="entry name" value="Cyt_c_assembly"/>
</dbReference>
<comment type="function">
    <text evidence="1">Required for the export of heme to the periplasm for the biogenesis of c-type cytochromes.</text>
</comment>
<reference evidence="12" key="1">
    <citation type="journal article" date="2020" name="mSystems">
        <title>Genome- and Community-Level Interaction Insights into Carbon Utilization and Element Cycling Functions of Hydrothermarchaeota in Hydrothermal Sediment.</title>
        <authorList>
            <person name="Zhou Z."/>
            <person name="Liu Y."/>
            <person name="Xu W."/>
            <person name="Pan J."/>
            <person name="Luo Z.H."/>
            <person name="Li M."/>
        </authorList>
    </citation>
    <scope>NUCLEOTIDE SEQUENCE [LARGE SCALE GENOMIC DNA]</scope>
    <source>
        <strain evidence="12">SpSt-605</strain>
    </source>
</reference>
<comment type="caution">
    <text evidence="12">The sequence shown here is derived from an EMBL/GenBank/DDBJ whole genome shotgun (WGS) entry which is preliminary data.</text>
</comment>
<keyword evidence="5 10" id="KW-0812">Transmembrane</keyword>
<evidence type="ECO:0000259" key="11">
    <source>
        <dbReference type="Pfam" id="PF01578"/>
    </source>
</evidence>
<dbReference type="Pfam" id="PF01578">
    <property type="entry name" value="Cytochrom_C_asm"/>
    <property type="match status" value="1"/>
</dbReference>
<dbReference type="EMBL" id="DSZU01000030">
    <property type="protein sequence ID" value="HGV54879.1"/>
    <property type="molecule type" value="Genomic_DNA"/>
</dbReference>
<feature type="transmembrane region" description="Helical" evidence="10">
    <location>
        <begin position="244"/>
        <end position="263"/>
    </location>
</feature>
<evidence type="ECO:0000256" key="4">
    <source>
        <dbReference type="ARBA" id="ARBA00016463"/>
    </source>
</evidence>
<comment type="subcellular location">
    <subcellularLocation>
        <location evidence="2">Membrane</location>
        <topology evidence="2">Multi-pass membrane protein</topology>
    </subcellularLocation>
</comment>
<evidence type="ECO:0000256" key="9">
    <source>
        <dbReference type="ARBA" id="ARBA00023136"/>
    </source>
</evidence>
<evidence type="ECO:0000256" key="10">
    <source>
        <dbReference type="SAM" id="Phobius"/>
    </source>
</evidence>